<feature type="region of interest" description="Disordered" evidence="3">
    <location>
        <begin position="938"/>
        <end position="989"/>
    </location>
</feature>
<dbReference type="GO" id="GO:0070842">
    <property type="term" value="P:aggresome assembly"/>
    <property type="evidence" value="ECO:0007669"/>
    <property type="project" value="TreeGrafter"/>
</dbReference>
<feature type="coiled-coil region" evidence="2">
    <location>
        <begin position="407"/>
        <end position="435"/>
    </location>
</feature>
<dbReference type="Gene3D" id="3.30.160.60">
    <property type="entry name" value="Classic Zinc Finger"/>
    <property type="match status" value="1"/>
</dbReference>
<organism evidence="5 6">
    <name type="scientific">Coemansia guatemalensis</name>
    <dbReference type="NCBI Taxonomy" id="2761395"/>
    <lineage>
        <taxon>Eukaryota</taxon>
        <taxon>Fungi</taxon>
        <taxon>Fungi incertae sedis</taxon>
        <taxon>Zoopagomycota</taxon>
        <taxon>Kickxellomycotina</taxon>
        <taxon>Kickxellomycetes</taxon>
        <taxon>Kickxellales</taxon>
        <taxon>Kickxellaceae</taxon>
        <taxon>Coemansia</taxon>
    </lineage>
</organism>
<feature type="region of interest" description="Disordered" evidence="3">
    <location>
        <begin position="700"/>
        <end position="719"/>
    </location>
</feature>
<dbReference type="Proteomes" id="UP001140094">
    <property type="component" value="Unassembled WGS sequence"/>
</dbReference>
<feature type="compositionally biased region" description="Pro residues" evidence="3">
    <location>
        <begin position="965"/>
        <end position="976"/>
    </location>
</feature>
<feature type="region of interest" description="Disordered" evidence="3">
    <location>
        <begin position="1089"/>
        <end position="1254"/>
    </location>
</feature>
<dbReference type="GO" id="GO:0031625">
    <property type="term" value="F:ubiquitin protein ligase binding"/>
    <property type="evidence" value="ECO:0007669"/>
    <property type="project" value="TreeGrafter"/>
</dbReference>
<dbReference type="PANTHER" id="PTHR36754">
    <property type="entry name" value="E3 UBIQUITIN-PROTEIN LIGASE TRIM37"/>
    <property type="match status" value="1"/>
</dbReference>
<dbReference type="PROSITE" id="PS50119">
    <property type="entry name" value="ZF_BBOX"/>
    <property type="match status" value="1"/>
</dbReference>
<dbReference type="OrthoDB" id="5588412at2759"/>
<feature type="non-terminal residue" evidence="5">
    <location>
        <position position="1254"/>
    </location>
</feature>
<feature type="region of interest" description="Disordered" evidence="3">
    <location>
        <begin position="598"/>
        <end position="635"/>
    </location>
</feature>
<feature type="region of interest" description="Disordered" evidence="3">
    <location>
        <begin position="1005"/>
        <end position="1029"/>
    </location>
</feature>
<feature type="region of interest" description="Disordered" evidence="3">
    <location>
        <begin position="724"/>
        <end position="826"/>
    </location>
</feature>
<dbReference type="AlphaFoldDB" id="A0A9W8HZ65"/>
<feature type="non-terminal residue" evidence="5">
    <location>
        <position position="1"/>
    </location>
</feature>
<feature type="region of interest" description="Disordered" evidence="3">
    <location>
        <begin position="119"/>
        <end position="138"/>
    </location>
</feature>
<evidence type="ECO:0000256" key="3">
    <source>
        <dbReference type="SAM" id="MobiDB-lite"/>
    </source>
</evidence>
<dbReference type="GO" id="GO:0006513">
    <property type="term" value="P:protein monoubiquitination"/>
    <property type="evidence" value="ECO:0007669"/>
    <property type="project" value="TreeGrafter"/>
</dbReference>
<dbReference type="InterPro" id="IPR053003">
    <property type="entry name" value="TRIM_RBCC_E3_ubiq-ligases"/>
</dbReference>
<evidence type="ECO:0000313" key="5">
    <source>
        <dbReference type="EMBL" id="KAJ2798451.1"/>
    </source>
</evidence>
<dbReference type="PANTHER" id="PTHR36754:SF2">
    <property type="entry name" value="E3 UBIQUITIN-PROTEIN LIGASE TRIM37"/>
    <property type="match status" value="1"/>
</dbReference>
<evidence type="ECO:0000256" key="1">
    <source>
        <dbReference type="PROSITE-ProRule" id="PRU00024"/>
    </source>
</evidence>
<dbReference type="GO" id="GO:0008270">
    <property type="term" value="F:zinc ion binding"/>
    <property type="evidence" value="ECO:0007669"/>
    <property type="project" value="UniProtKB-KW"/>
</dbReference>
<accession>A0A9W8HZ65</accession>
<feature type="region of interest" description="Disordered" evidence="3">
    <location>
        <begin position="241"/>
        <end position="262"/>
    </location>
</feature>
<protein>
    <recommendedName>
        <fullName evidence="4">B box-type domain-containing protein</fullName>
    </recommendedName>
</protein>
<proteinExistence type="predicted"/>
<feature type="compositionally biased region" description="Low complexity" evidence="3">
    <location>
        <begin position="1189"/>
        <end position="1245"/>
    </location>
</feature>
<feature type="region of interest" description="Disordered" evidence="3">
    <location>
        <begin position="902"/>
        <end position="921"/>
    </location>
</feature>
<dbReference type="GO" id="GO:0016235">
    <property type="term" value="C:aggresome"/>
    <property type="evidence" value="ECO:0007669"/>
    <property type="project" value="TreeGrafter"/>
</dbReference>
<feature type="compositionally biased region" description="Low complexity" evidence="3">
    <location>
        <begin position="616"/>
        <end position="628"/>
    </location>
</feature>
<feature type="compositionally biased region" description="Polar residues" evidence="3">
    <location>
        <begin position="846"/>
        <end position="862"/>
    </location>
</feature>
<sequence>GMTTGLLRALSRLNNRQRRGERVVSGDCQGAAAGIVQGRSSIHVMQHSPADSGFPFRSGHPRRLMEHLLRRKRAATSVQAPYTAAATGEAKADENGDSIADDGITAEVVLEPYEPAELNTPQSQLADPTLRRPASSPLSCDTSSLSRVQQAFHDTSPLLGLWNSQLDSYSDDLHMDIALPAQHKHSKGTTTKAAGSAQSSGTYADAVNTTLLEAEDVHQPVAVGVEDAGGTGECSPVSTHTLADSDSDGHNACRGKHAHKSDIRATQGSTMPLAAAETPATQPAGGYRQLSAVSEEDGECRDVLPRTRASSVTQVPEAVVQMSPSLEQVSERCAAHLGSRNELWCESCSEAICSHCSANAGRHQTHAVVKLSAAYDDTFEEVEAMQITLVRRLTETRQRNAVLGAALDDANESYVQAQEALDQQLSRDAEAIEKEYGRRQQRLQTRIDACGEWRGGLEETLRTVQLMVEELSPAQLVARRGRILRLLEAAERARPADWNDAWRARNEAPLEELVRPSWHYTTLDVPHVLELGRRRGHVRVSSGPFTAHGAVWQLEARRSRDRLGEPCLLVTATCVEGGATSAFAVSVHLVAAEAAQEKTESAEQLGDGGAAERQRQLQPQQQQQHFQQESGPRTWDKQHRHEFMVCTLDDLQGADVLDGGSGGVAVRFGVRAESFKDLALAQQKRIRALEQRVAELQKLAERSDTPHSPAPPLRQRTIPQPCVRGAAEAAAPTSKPHTPQSDLGPAAPAKEPVVRAEPLVLGKEPVFNTHRAVPSHGTRRRANSSQQRPVSALSGEKPLRASIEDSSPLACGVRSSGKHRRALSLTSKLRRQPPIPFPLVTGRAGSVQSQPLPGDASSTGSEAPSVDGGARHGGVLRRLSGWVRLTEDKVVQHARRMRQQLAPVETAGAADTSDDEGGLEDWTFLDKSPAIALPDQQAVDAVSPLAQRSSRRATPWLRNETERPPALPLPQLPPDGPKQCEAPDDADDGFAFDGMADIEREQAKVDARAVANRKQPSSSDSADVGPPAFAAEHADGLQGRYKSIVQRVDALQLIANTVENSRDGFSERTLRRISSELAVLADARRRRVAEASSPGMSSKLQRPKASGASLGLEGNASGSGSGSLRAARGRRSVSMDPADIRNAVARAGIGSSSTGRTGYSARSGGTHHVSGNAGKQRNAKIVTGAGTPRRVSGSSVASTTSSSSSFPRRSRSPARLARPSAATSRRNSDALDSSSSSLPSHGSTSLAPQELTPQ</sequence>
<comment type="caution">
    <text evidence="5">The sequence shown here is derived from an EMBL/GenBank/DDBJ whole genome shotgun (WGS) entry which is preliminary data.</text>
</comment>
<dbReference type="GO" id="GO:0061630">
    <property type="term" value="F:ubiquitin protein ligase activity"/>
    <property type="evidence" value="ECO:0007669"/>
    <property type="project" value="TreeGrafter"/>
</dbReference>
<keyword evidence="1" id="KW-0862">Zinc</keyword>
<feature type="region of interest" description="Disordered" evidence="3">
    <location>
        <begin position="841"/>
        <end position="872"/>
    </location>
</feature>
<evidence type="ECO:0000313" key="6">
    <source>
        <dbReference type="Proteomes" id="UP001140094"/>
    </source>
</evidence>
<dbReference type="GO" id="GO:0005778">
    <property type="term" value="C:peroxisomal membrane"/>
    <property type="evidence" value="ECO:0007669"/>
    <property type="project" value="TreeGrafter"/>
</dbReference>
<keyword evidence="1" id="KW-0479">Metal-binding</keyword>
<name>A0A9W8HZ65_9FUNG</name>
<evidence type="ECO:0000259" key="4">
    <source>
        <dbReference type="PROSITE" id="PS50119"/>
    </source>
</evidence>
<dbReference type="SUPFAM" id="SSF57845">
    <property type="entry name" value="B-box zinc-binding domain"/>
    <property type="match status" value="1"/>
</dbReference>
<feature type="domain" description="B box-type" evidence="4">
    <location>
        <begin position="328"/>
        <end position="371"/>
    </location>
</feature>
<dbReference type="CDD" id="cd19756">
    <property type="entry name" value="Bbox2"/>
    <property type="match status" value="1"/>
</dbReference>
<feature type="compositionally biased region" description="Low complexity" evidence="3">
    <location>
        <begin position="1105"/>
        <end position="1126"/>
    </location>
</feature>
<dbReference type="GO" id="GO:0005164">
    <property type="term" value="F:tumor necrosis factor receptor binding"/>
    <property type="evidence" value="ECO:0007669"/>
    <property type="project" value="TreeGrafter"/>
</dbReference>
<dbReference type="InterPro" id="IPR000315">
    <property type="entry name" value="Znf_B-box"/>
</dbReference>
<dbReference type="GO" id="GO:0051865">
    <property type="term" value="P:protein autoubiquitination"/>
    <property type="evidence" value="ECO:0007669"/>
    <property type="project" value="TreeGrafter"/>
</dbReference>
<keyword evidence="6" id="KW-1185">Reference proteome</keyword>
<evidence type="ECO:0000256" key="2">
    <source>
        <dbReference type="SAM" id="Coils"/>
    </source>
</evidence>
<dbReference type="EMBL" id="JANBUO010001395">
    <property type="protein sequence ID" value="KAJ2798451.1"/>
    <property type="molecule type" value="Genomic_DNA"/>
</dbReference>
<keyword evidence="1" id="KW-0863">Zinc-finger</keyword>
<feature type="coiled-coil region" evidence="2">
    <location>
        <begin position="672"/>
        <end position="699"/>
    </location>
</feature>
<keyword evidence="2" id="KW-0175">Coiled coil</keyword>
<dbReference type="Pfam" id="PF00643">
    <property type="entry name" value="zf-B_box"/>
    <property type="match status" value="1"/>
</dbReference>
<reference evidence="5" key="1">
    <citation type="submission" date="2022-07" db="EMBL/GenBank/DDBJ databases">
        <title>Phylogenomic reconstructions and comparative analyses of Kickxellomycotina fungi.</title>
        <authorList>
            <person name="Reynolds N.K."/>
            <person name="Stajich J.E."/>
            <person name="Barry K."/>
            <person name="Grigoriev I.V."/>
            <person name="Crous P."/>
            <person name="Smith M.E."/>
        </authorList>
    </citation>
    <scope>NUCLEOTIDE SEQUENCE</scope>
    <source>
        <strain evidence="5">NRRL 1565</strain>
    </source>
</reference>
<gene>
    <name evidence="5" type="ORF">H4R20_004818</name>
</gene>